<reference evidence="1 2" key="1">
    <citation type="submission" date="2024-09" db="EMBL/GenBank/DDBJ databases">
        <authorList>
            <person name="Sun Q."/>
            <person name="Mori K."/>
        </authorList>
    </citation>
    <scope>NUCLEOTIDE SEQUENCE [LARGE SCALE GENOMIC DNA]</scope>
    <source>
        <strain evidence="1 2">TBRC 2205</strain>
    </source>
</reference>
<name>A0ABV6P2V9_9ACTN</name>
<dbReference type="Proteomes" id="UP001589894">
    <property type="component" value="Unassembled WGS sequence"/>
</dbReference>
<dbReference type="EMBL" id="JBHLUE010000019">
    <property type="protein sequence ID" value="MFC0567019.1"/>
    <property type="molecule type" value="Genomic_DNA"/>
</dbReference>
<keyword evidence="2" id="KW-1185">Reference proteome</keyword>
<sequence>MAGDWTTSDAWVFASIEGTGPEDAYSLTQIVVKAEGINHSLLREDEFNRAIARLVSAGLVGADPHGDRYWHTEAGRALYRRRMRRRGLFGWMDTLPPALRRLGAPQDGPWSLPPGAFEDAVEQLRQKAAE</sequence>
<evidence type="ECO:0000313" key="1">
    <source>
        <dbReference type="EMBL" id="MFC0567019.1"/>
    </source>
</evidence>
<comment type="caution">
    <text evidence="1">The sequence shown here is derived from an EMBL/GenBank/DDBJ whole genome shotgun (WGS) entry which is preliminary data.</text>
</comment>
<proteinExistence type="predicted"/>
<organism evidence="1 2">
    <name type="scientific">Plantactinospora siamensis</name>
    <dbReference type="NCBI Taxonomy" id="555372"/>
    <lineage>
        <taxon>Bacteria</taxon>
        <taxon>Bacillati</taxon>
        <taxon>Actinomycetota</taxon>
        <taxon>Actinomycetes</taxon>
        <taxon>Micromonosporales</taxon>
        <taxon>Micromonosporaceae</taxon>
        <taxon>Plantactinospora</taxon>
    </lineage>
</organism>
<protein>
    <recommendedName>
        <fullName evidence="3">PadR family transcriptional regulator</fullName>
    </recommendedName>
</protein>
<dbReference type="RefSeq" id="WP_377342181.1">
    <property type="nucleotide sequence ID" value="NZ_JBHLUE010000019.1"/>
</dbReference>
<evidence type="ECO:0008006" key="3">
    <source>
        <dbReference type="Google" id="ProtNLM"/>
    </source>
</evidence>
<gene>
    <name evidence="1" type="ORF">ACFFHU_23125</name>
</gene>
<accession>A0ABV6P2V9</accession>
<evidence type="ECO:0000313" key="2">
    <source>
        <dbReference type="Proteomes" id="UP001589894"/>
    </source>
</evidence>